<proteinExistence type="predicted"/>
<reference evidence="1" key="2">
    <citation type="journal article" date="2022" name="New Phytol.">
        <title>Evolutionary transition to the ectomycorrhizal habit in the genomes of a hyperdiverse lineage of mushroom-forming fungi.</title>
        <authorList>
            <person name="Looney B."/>
            <person name="Miyauchi S."/>
            <person name="Morin E."/>
            <person name="Drula E."/>
            <person name="Courty P.E."/>
            <person name="Kohler A."/>
            <person name="Kuo A."/>
            <person name="LaButti K."/>
            <person name="Pangilinan J."/>
            <person name="Lipzen A."/>
            <person name="Riley R."/>
            <person name="Andreopoulos W."/>
            <person name="He G."/>
            <person name="Johnson J."/>
            <person name="Nolan M."/>
            <person name="Tritt A."/>
            <person name="Barry K.W."/>
            <person name="Grigoriev I.V."/>
            <person name="Nagy L.G."/>
            <person name="Hibbett D."/>
            <person name="Henrissat B."/>
            <person name="Matheny P.B."/>
            <person name="Labbe J."/>
            <person name="Martin F.M."/>
        </authorList>
    </citation>
    <scope>NUCLEOTIDE SEQUENCE</scope>
    <source>
        <strain evidence="1">EC-137</strain>
    </source>
</reference>
<dbReference type="EMBL" id="MU273494">
    <property type="protein sequence ID" value="KAI0034812.1"/>
    <property type="molecule type" value="Genomic_DNA"/>
</dbReference>
<evidence type="ECO:0000313" key="2">
    <source>
        <dbReference type="Proteomes" id="UP000814128"/>
    </source>
</evidence>
<protein>
    <submittedName>
        <fullName evidence="1">Uncharacterized protein</fullName>
    </submittedName>
</protein>
<reference evidence="1" key="1">
    <citation type="submission" date="2021-02" db="EMBL/GenBank/DDBJ databases">
        <authorList>
            <consortium name="DOE Joint Genome Institute"/>
            <person name="Ahrendt S."/>
            <person name="Looney B.P."/>
            <person name="Miyauchi S."/>
            <person name="Morin E."/>
            <person name="Drula E."/>
            <person name="Courty P.E."/>
            <person name="Chicoki N."/>
            <person name="Fauchery L."/>
            <person name="Kohler A."/>
            <person name="Kuo A."/>
            <person name="Labutti K."/>
            <person name="Pangilinan J."/>
            <person name="Lipzen A."/>
            <person name="Riley R."/>
            <person name="Andreopoulos W."/>
            <person name="He G."/>
            <person name="Johnson J."/>
            <person name="Barry K.W."/>
            <person name="Grigoriev I.V."/>
            <person name="Nagy L."/>
            <person name="Hibbett D."/>
            <person name="Henrissat B."/>
            <person name="Matheny P.B."/>
            <person name="Labbe J."/>
            <person name="Martin F."/>
        </authorList>
    </citation>
    <scope>NUCLEOTIDE SEQUENCE</scope>
    <source>
        <strain evidence="1">EC-137</strain>
    </source>
</reference>
<keyword evidence="2" id="KW-1185">Reference proteome</keyword>
<comment type="caution">
    <text evidence="1">The sequence shown here is derived from an EMBL/GenBank/DDBJ whole genome shotgun (WGS) entry which is preliminary data.</text>
</comment>
<accession>A0ACB8QT21</accession>
<gene>
    <name evidence="1" type="ORF">K488DRAFT_77027</name>
</gene>
<sequence>MTSNDRDVFFDSDLSELTDEDDEEYAAPSRGSGRAPSSKQEERLTARSEPKTKAYVVRDVLRPPRSTQYTVKSLHEQLVDGSINLDPEYQRDVVWSDTKQVMLIQSIFQNYYIPPVIFGALYTSFAREIRPNYKIAVATAEDGSETRVCIDGKQRLTSIQKRTGKGYWYKKTQSSTRTLLPKAMQQQFANKQVQCVEYHDISDVQEREIFQRVQNGVALTPSERMQAIVSPRSVFIREMMDHVLEKDGFGEALDWGRSRGRDFHGLASIVFLLETFPQHKVPASGVMKTWLGKEEEIPGKLRNSIAHTLQIFRHLTRSSHFSEPFHTPTRVSPMEFIMIGVLIHKHRQTLSLMQLSSAIARMRADIRKKEKDIRTNPRCSKLLYDFIMVTLPKQSGSDETYD</sequence>
<dbReference type="Proteomes" id="UP000814128">
    <property type="component" value="Unassembled WGS sequence"/>
</dbReference>
<organism evidence="1 2">
    <name type="scientific">Vararia minispora EC-137</name>
    <dbReference type="NCBI Taxonomy" id="1314806"/>
    <lineage>
        <taxon>Eukaryota</taxon>
        <taxon>Fungi</taxon>
        <taxon>Dikarya</taxon>
        <taxon>Basidiomycota</taxon>
        <taxon>Agaricomycotina</taxon>
        <taxon>Agaricomycetes</taxon>
        <taxon>Russulales</taxon>
        <taxon>Lachnocladiaceae</taxon>
        <taxon>Vararia</taxon>
    </lineage>
</organism>
<name>A0ACB8QT21_9AGAM</name>
<evidence type="ECO:0000313" key="1">
    <source>
        <dbReference type="EMBL" id="KAI0034812.1"/>
    </source>
</evidence>